<dbReference type="Pfam" id="PF00487">
    <property type="entry name" value="FA_desaturase"/>
    <property type="match status" value="1"/>
</dbReference>
<keyword evidence="5 10" id="KW-1133">Transmembrane helix</keyword>
<keyword evidence="4 10" id="KW-0812">Transmembrane</keyword>
<evidence type="ECO:0000313" key="13">
    <source>
        <dbReference type="Proteomes" id="UP001565368"/>
    </source>
</evidence>
<accession>A0ABR3Q6W7</accession>
<evidence type="ECO:0000256" key="2">
    <source>
        <dbReference type="ARBA" id="ARBA00006146"/>
    </source>
</evidence>
<evidence type="ECO:0000256" key="3">
    <source>
        <dbReference type="ARBA" id="ARBA00012021"/>
    </source>
</evidence>
<feature type="transmembrane region" description="Helical" evidence="10">
    <location>
        <begin position="249"/>
        <end position="269"/>
    </location>
</feature>
<keyword evidence="13" id="KW-1185">Reference proteome</keyword>
<evidence type="ECO:0000256" key="10">
    <source>
        <dbReference type="SAM" id="Phobius"/>
    </source>
</evidence>
<dbReference type="SMART" id="SM01269">
    <property type="entry name" value="Lipid_DES"/>
    <property type="match status" value="1"/>
</dbReference>
<feature type="region of interest" description="Disordered" evidence="9">
    <location>
        <begin position="1"/>
        <end position="54"/>
    </location>
</feature>
<dbReference type="PANTHER" id="PTHR12879">
    <property type="entry name" value="SPHINGOLIPID DELTA 4 DESATURASE/C-4 HYDROXYLASE PROTEIN DES2"/>
    <property type="match status" value="1"/>
</dbReference>
<evidence type="ECO:0000256" key="5">
    <source>
        <dbReference type="ARBA" id="ARBA00022989"/>
    </source>
</evidence>
<proteinExistence type="inferred from homology"/>
<dbReference type="GeneID" id="95985134"/>
<evidence type="ECO:0000256" key="7">
    <source>
        <dbReference type="ARBA" id="ARBA00023098"/>
    </source>
</evidence>
<evidence type="ECO:0000256" key="6">
    <source>
        <dbReference type="ARBA" id="ARBA00023002"/>
    </source>
</evidence>
<feature type="transmembrane region" description="Helical" evidence="10">
    <location>
        <begin position="213"/>
        <end position="237"/>
    </location>
</feature>
<reference evidence="12 13" key="1">
    <citation type="submission" date="2023-08" db="EMBL/GenBank/DDBJ databases">
        <title>Annotated Genome Sequence of Vanrija albida AlHP1.</title>
        <authorList>
            <person name="Herzog R."/>
        </authorList>
    </citation>
    <scope>NUCLEOTIDE SEQUENCE [LARGE SCALE GENOMIC DNA]</scope>
    <source>
        <strain evidence="12 13">AlHP1</strain>
    </source>
</reference>
<feature type="domain" description="Sphingolipid delta4-desaturase N-terminal" evidence="11">
    <location>
        <begin position="70"/>
        <end position="108"/>
    </location>
</feature>
<feature type="transmembrane region" description="Helical" evidence="10">
    <location>
        <begin position="172"/>
        <end position="193"/>
    </location>
</feature>
<sequence length="437" mass="48676">MSVKRANAPASLAPSGLRGKTTAFAPHPVSGAPVTPSDEGKSLSASGSDDDLDELDDARRADAGKAAASKGEDDFVWMYTEEPHRSRRMAILKAHPEVRKLMGPTPYTAPLVFLVLAVQLYLAVTLRSHHPLSWRTLLTAYVVGGTSNQNMFLAIHEITHNLAFKSIRANKALAIVANFVIGVPYAMAFKGYHVEHHKYLGEDGIDTDLPSRIEAVVLNNVAGKTFFATFQLLFYALRPGFIRSQKPTIWHGINFAAVLGFDALLVHFFGWRPLIYLLLSSFFAGSLHPCAAHFIAEHYLMNDVEPGSVHSLAQETTSYYGWLNILCYNVGYHNEHHDFPSVPWTRLPALRALAPEYYDTLPAHKSWPYVTWKFITDPSVGMWSRAKRANHGERIDEHVWTQLWRGAEGDETESVASADSSEINREMEEAVEIGYAE</sequence>
<organism evidence="12 13">
    <name type="scientific">Vanrija albida</name>
    <dbReference type="NCBI Taxonomy" id="181172"/>
    <lineage>
        <taxon>Eukaryota</taxon>
        <taxon>Fungi</taxon>
        <taxon>Dikarya</taxon>
        <taxon>Basidiomycota</taxon>
        <taxon>Agaricomycotina</taxon>
        <taxon>Tremellomycetes</taxon>
        <taxon>Trichosporonales</taxon>
        <taxon>Trichosporonaceae</taxon>
        <taxon>Vanrija</taxon>
    </lineage>
</organism>
<dbReference type="EMBL" id="JBBXJM010000003">
    <property type="protein sequence ID" value="KAL1410088.1"/>
    <property type="molecule type" value="Genomic_DNA"/>
</dbReference>
<comment type="subcellular location">
    <subcellularLocation>
        <location evidence="1">Membrane</location>
        <topology evidence="1">Multi-pass membrane protein</topology>
    </subcellularLocation>
</comment>
<evidence type="ECO:0000256" key="8">
    <source>
        <dbReference type="ARBA" id="ARBA00023136"/>
    </source>
</evidence>
<gene>
    <name evidence="12" type="primary">DES1</name>
    <name evidence="12" type="ORF">Q8F55_004091</name>
</gene>
<evidence type="ECO:0000259" key="11">
    <source>
        <dbReference type="SMART" id="SM01269"/>
    </source>
</evidence>
<protein>
    <recommendedName>
        <fullName evidence="3">sphingolipid 4-desaturase</fullName>
        <ecNumber evidence="3">1.14.19.17</ecNumber>
    </recommendedName>
</protein>
<dbReference type="Pfam" id="PF08557">
    <property type="entry name" value="Lipid_DES"/>
    <property type="match status" value="1"/>
</dbReference>
<dbReference type="InterPro" id="IPR005804">
    <property type="entry name" value="FA_desaturase_dom"/>
</dbReference>
<evidence type="ECO:0000313" key="12">
    <source>
        <dbReference type="EMBL" id="KAL1410088.1"/>
    </source>
</evidence>
<keyword evidence="8 10" id="KW-0472">Membrane</keyword>
<dbReference type="PANTHER" id="PTHR12879:SF8">
    <property type="entry name" value="SPHINGOLIPID DELTA(4)-DESATURASE DES1"/>
    <property type="match status" value="1"/>
</dbReference>
<dbReference type="RefSeq" id="XP_069210032.1">
    <property type="nucleotide sequence ID" value="XM_069352614.1"/>
</dbReference>
<keyword evidence="7" id="KW-0443">Lipid metabolism</keyword>
<name>A0ABR3Q6W7_9TREE</name>
<comment type="caution">
    <text evidence="12">The sequence shown here is derived from an EMBL/GenBank/DDBJ whole genome shotgun (WGS) entry which is preliminary data.</text>
</comment>
<dbReference type="Proteomes" id="UP001565368">
    <property type="component" value="Unassembled WGS sequence"/>
</dbReference>
<comment type="similarity">
    <text evidence="2">Belongs to the fatty acid desaturase type 1 family. DEGS subfamily.</text>
</comment>
<evidence type="ECO:0000256" key="9">
    <source>
        <dbReference type="SAM" id="MobiDB-lite"/>
    </source>
</evidence>
<evidence type="ECO:0000256" key="4">
    <source>
        <dbReference type="ARBA" id="ARBA00022692"/>
    </source>
</evidence>
<dbReference type="CDD" id="cd03508">
    <property type="entry name" value="Delta4-sphingolipid-FADS-like"/>
    <property type="match status" value="1"/>
</dbReference>
<dbReference type="EC" id="1.14.19.17" evidence="3"/>
<dbReference type="InterPro" id="IPR013866">
    <property type="entry name" value="Sphingolipid_d4-desaturase_N"/>
</dbReference>
<keyword evidence="6" id="KW-0560">Oxidoreductase</keyword>
<evidence type="ECO:0000256" key="1">
    <source>
        <dbReference type="ARBA" id="ARBA00004141"/>
    </source>
</evidence>
<dbReference type="InterPro" id="IPR011388">
    <property type="entry name" value="DES1/DES2"/>
</dbReference>